<organism evidence="3">
    <name type="scientific">Entamoeba dispar (strain ATCC PRA-260 / SAW760)</name>
    <dbReference type="NCBI Taxonomy" id="370354"/>
    <lineage>
        <taxon>Eukaryota</taxon>
        <taxon>Amoebozoa</taxon>
        <taxon>Evosea</taxon>
        <taxon>Archamoebae</taxon>
        <taxon>Mastigamoebida</taxon>
        <taxon>Entamoebidae</taxon>
        <taxon>Entamoeba</taxon>
    </lineage>
</organism>
<feature type="region of interest" description="Disordered" evidence="1">
    <location>
        <begin position="256"/>
        <end position="296"/>
    </location>
</feature>
<reference evidence="3" key="1">
    <citation type="submission" date="2007-12" db="EMBL/GenBank/DDBJ databases">
        <title>Annotation of Entamoeba dispar SAW760.</title>
        <authorList>
            <person name="Lorenzi H."/>
            <person name="Inman J."/>
            <person name="Schobel S."/>
            <person name="Amedeo P."/>
            <person name="Caler E."/>
        </authorList>
    </citation>
    <scope>NUCLEOTIDE SEQUENCE [LARGE SCALE GENOMIC DNA]</scope>
    <source>
        <strain evidence="3">ATCC PRA-260 / SAW760</strain>
    </source>
</reference>
<name>B0E7U8_ENTDS</name>
<feature type="compositionally biased region" description="Basic residues" evidence="1">
    <location>
        <begin position="270"/>
        <end position="281"/>
    </location>
</feature>
<dbReference type="EMBL" id="DS548079">
    <property type="protein sequence ID" value="EDR29420.1"/>
    <property type="molecule type" value="Genomic_DNA"/>
</dbReference>
<feature type="compositionally biased region" description="Polar residues" evidence="1">
    <location>
        <begin position="285"/>
        <end position="296"/>
    </location>
</feature>
<dbReference type="OrthoDB" id="28309at2759"/>
<dbReference type="Gene3D" id="1.10.840.10">
    <property type="entry name" value="Ras guanine-nucleotide exchange factors catalytic domain"/>
    <property type="match status" value="1"/>
</dbReference>
<keyword evidence="3" id="KW-1185">Reference proteome</keyword>
<dbReference type="GO" id="GO:0007264">
    <property type="term" value="P:small GTPase-mediated signal transduction"/>
    <property type="evidence" value="ECO:0007669"/>
    <property type="project" value="InterPro"/>
</dbReference>
<proteinExistence type="predicted"/>
<evidence type="ECO:0000256" key="1">
    <source>
        <dbReference type="SAM" id="MobiDB-lite"/>
    </source>
</evidence>
<sequence>MIRRLSRTFSTTGIYYIQGNSLDEIYYKAIKMNDNTNSSEINIYTFTEQMKNKNIVIFDKMPLIRYNKIEQVKWAVHKLDIKKRTIFKELVRYINNFKLPESIFDDILVSKPDSNSRGLLRCVLKNFELFENEGKFYPHFNDSGMIIAIPPLIAFQCLFSKSLVSHELTLSILFTIREVISDKDLITILNSELENNVNENIPFIKDSIYQIANYWLEIYSKVMESDDLQNLRNFCKCSSSHYSLFSTEFKKKIDKEKAHESSTNTSLKSPVRRSKTSKKKISRSESVSDMTSTNESQVDIDIKKDTKTTVDGKPKLTERLSFTSLSTVDQQSEPFIASSKSPIQSPNPDLELIGTEVGPDGIFKYNETETKTDVTTETFSLTESQKQPKVRTDFYRFIDIKTSKIAEQFFVYDLKLIKELTIGEIILQTESFKTYLSRISAIDAMVNSFIDKEKSPSVFSYFISVAKSCLTIGEYNISYIISCTLKNKSTTYKQAFEAVKGSYISDFKYLEETFPLLNLLHLILLVLKM</sequence>
<dbReference type="RefSeq" id="XP_001734443.1">
    <property type="nucleotide sequence ID" value="XM_001734391.1"/>
</dbReference>
<accession>B0E7U8</accession>
<dbReference type="AlphaFoldDB" id="B0E7U8"/>
<gene>
    <name evidence="2" type="ORF">EDI_339190</name>
</gene>
<dbReference type="InterPro" id="IPR023578">
    <property type="entry name" value="Ras_GEF_dom_sf"/>
</dbReference>
<dbReference type="GeneID" id="5879355"/>
<dbReference type="eggNOG" id="ENOG502RG8I">
    <property type="taxonomic scope" value="Eukaryota"/>
</dbReference>
<dbReference type="OMA" id="EPEECCT"/>
<dbReference type="SUPFAM" id="SSF48366">
    <property type="entry name" value="Ras GEF"/>
    <property type="match status" value="1"/>
</dbReference>
<dbReference type="InterPro" id="IPR036964">
    <property type="entry name" value="RASGEF_cat_dom_sf"/>
</dbReference>
<evidence type="ECO:0000313" key="3">
    <source>
        <dbReference type="Proteomes" id="UP000008076"/>
    </source>
</evidence>
<protein>
    <submittedName>
        <fullName evidence="2">Uncharacterized protein</fullName>
    </submittedName>
</protein>
<dbReference type="KEGG" id="edi:EDI_339190"/>
<dbReference type="VEuPathDB" id="AmoebaDB:EDI_339190"/>
<dbReference type="GO" id="GO:0005085">
    <property type="term" value="F:guanyl-nucleotide exchange factor activity"/>
    <property type="evidence" value="ECO:0007669"/>
    <property type="project" value="InterPro"/>
</dbReference>
<evidence type="ECO:0000313" key="2">
    <source>
        <dbReference type="EMBL" id="EDR29420.1"/>
    </source>
</evidence>
<dbReference type="Proteomes" id="UP000008076">
    <property type="component" value="Unassembled WGS sequence"/>
</dbReference>